<evidence type="ECO:0000313" key="3">
    <source>
        <dbReference type="Proteomes" id="UP000481153"/>
    </source>
</evidence>
<comment type="caution">
    <text evidence="2">The sequence shown here is derived from an EMBL/GenBank/DDBJ whole genome shotgun (WGS) entry which is preliminary data.</text>
</comment>
<sequence>MLTESYQLRDIFNCDESGLPWNAELNRKKLSKKRVSVLFTVNADGSEKLPPSLDLLLDHAVSMVNLHCHWICCSTTLFQCNKKSWMTQSIFEDWLENLNEVMARENRKILLLLDNVSTHKEVKPMSNVKLHFLPVNTTSLLQPQDAGIIAATKKRHKAKLMQNAVERSDAGVVNPFKCTLHESLQWLYEAWSEVSAQTISNC</sequence>
<evidence type="ECO:0000259" key="1">
    <source>
        <dbReference type="Pfam" id="PF03184"/>
    </source>
</evidence>
<dbReference type="Pfam" id="PF03184">
    <property type="entry name" value="DDE_1"/>
    <property type="match status" value="1"/>
</dbReference>
<dbReference type="EMBL" id="VJMJ01000146">
    <property type="protein sequence ID" value="KAF0731174.1"/>
    <property type="molecule type" value="Genomic_DNA"/>
</dbReference>
<keyword evidence="3" id="KW-1185">Reference proteome</keyword>
<proteinExistence type="predicted"/>
<dbReference type="PANTHER" id="PTHR19303">
    <property type="entry name" value="TRANSPOSON"/>
    <property type="match status" value="1"/>
</dbReference>
<dbReference type="InterPro" id="IPR004875">
    <property type="entry name" value="DDE_SF_endonuclease_dom"/>
</dbReference>
<gene>
    <name evidence="2" type="ORF">Ae201684_011440</name>
</gene>
<feature type="domain" description="DDE-1" evidence="1">
    <location>
        <begin position="32"/>
        <end position="202"/>
    </location>
</feature>
<organism evidence="2 3">
    <name type="scientific">Aphanomyces euteiches</name>
    <dbReference type="NCBI Taxonomy" id="100861"/>
    <lineage>
        <taxon>Eukaryota</taxon>
        <taxon>Sar</taxon>
        <taxon>Stramenopiles</taxon>
        <taxon>Oomycota</taxon>
        <taxon>Saprolegniomycetes</taxon>
        <taxon>Saprolegniales</taxon>
        <taxon>Verrucalvaceae</taxon>
        <taxon>Aphanomyces</taxon>
    </lineage>
</organism>
<dbReference type="AlphaFoldDB" id="A0A6G0WUJ4"/>
<dbReference type="VEuPathDB" id="FungiDB:AeMF1_019379"/>
<dbReference type="Proteomes" id="UP000481153">
    <property type="component" value="Unassembled WGS sequence"/>
</dbReference>
<dbReference type="GO" id="GO:0003677">
    <property type="term" value="F:DNA binding"/>
    <property type="evidence" value="ECO:0007669"/>
    <property type="project" value="TreeGrafter"/>
</dbReference>
<dbReference type="GO" id="GO:0005634">
    <property type="term" value="C:nucleus"/>
    <property type="evidence" value="ECO:0007669"/>
    <property type="project" value="TreeGrafter"/>
</dbReference>
<accession>A0A6G0WUJ4</accession>
<protein>
    <recommendedName>
        <fullName evidence="1">DDE-1 domain-containing protein</fullName>
    </recommendedName>
</protein>
<dbReference type="PANTHER" id="PTHR19303:SF73">
    <property type="entry name" value="PROTEIN PDC2"/>
    <property type="match status" value="1"/>
</dbReference>
<dbReference type="InterPro" id="IPR050863">
    <property type="entry name" value="CenT-Element_Derived"/>
</dbReference>
<evidence type="ECO:0000313" key="2">
    <source>
        <dbReference type="EMBL" id="KAF0731174.1"/>
    </source>
</evidence>
<name>A0A6G0WUJ4_9STRA</name>
<reference evidence="2 3" key="1">
    <citation type="submission" date="2019-07" db="EMBL/GenBank/DDBJ databases">
        <title>Genomics analysis of Aphanomyces spp. identifies a new class of oomycete effector associated with host adaptation.</title>
        <authorList>
            <person name="Gaulin E."/>
        </authorList>
    </citation>
    <scope>NUCLEOTIDE SEQUENCE [LARGE SCALE GENOMIC DNA]</scope>
    <source>
        <strain evidence="2 3">ATCC 201684</strain>
    </source>
</reference>